<evidence type="ECO:0000313" key="3">
    <source>
        <dbReference type="Proteomes" id="UP000318080"/>
    </source>
</evidence>
<dbReference type="EMBL" id="VHIR01000008">
    <property type="protein sequence ID" value="TQE43467.1"/>
    <property type="molecule type" value="Genomic_DNA"/>
</dbReference>
<dbReference type="SUPFAM" id="SSF52980">
    <property type="entry name" value="Restriction endonuclease-like"/>
    <property type="match status" value="1"/>
</dbReference>
<keyword evidence="3" id="KW-1185">Reference proteome</keyword>
<dbReference type="InterPro" id="IPR007569">
    <property type="entry name" value="DUF559"/>
</dbReference>
<gene>
    <name evidence="2" type="ORF">EJK80_06775</name>
</gene>
<dbReference type="InterPro" id="IPR011335">
    <property type="entry name" value="Restrct_endonuc-II-like"/>
</dbReference>
<protein>
    <submittedName>
        <fullName evidence="2">DUF559 domain-containing protein</fullName>
    </submittedName>
</protein>
<reference evidence="2 3" key="1">
    <citation type="submission" date="2019-06" db="EMBL/GenBank/DDBJ databases">
        <title>Draft genome of C. phoceense Strain 272.</title>
        <authorList>
            <person name="Pacheco L.G.C."/>
            <person name="Barberis C.M."/>
            <person name="Almuzara M.N."/>
            <person name="Traglia G.M."/>
            <person name="Santos C.S."/>
            <person name="Rocha D.J.P.G."/>
            <person name="Aguiar E.R.G.R."/>
            <person name="Vay C.A."/>
        </authorList>
    </citation>
    <scope>NUCLEOTIDE SEQUENCE [LARGE SCALE GENOMIC DNA]</scope>
    <source>
        <strain evidence="2 3">272</strain>
    </source>
</reference>
<sequence>MNLHEVLIRIPGDPKASRPLIDGISDGAYLRLGNVHAVARGAWSEMPAYQQHHLRTLAIGRELRGGVLAGRSAARVHGLWVIAAKEERVHVVLPSGGRRPRGAWGPHTLYLKRRIFPEDIVELHGIRVTAAPRTCVDIACWEGFAAGLAAMDCFLSNGGHPSALQKAIARAARHKGVAHARRAFAAARNDTESPYESYFRALLLDTEIAGLVSWREQVSLYGYRVDFLMPGGLVVEIDGDSKYGERPESVIVAERKREKELTNRGHRVLRFSPRQLLTKPQQCLALLEQALSEVNAKQK</sequence>
<accession>A0A540R787</accession>
<dbReference type="STRING" id="1686286.GCA_900092335_02461"/>
<dbReference type="Gene3D" id="3.40.960.10">
    <property type="entry name" value="VSR Endonuclease"/>
    <property type="match status" value="1"/>
</dbReference>
<name>A0A540R787_9CORY</name>
<dbReference type="Pfam" id="PF04480">
    <property type="entry name" value="DUF559"/>
    <property type="match status" value="1"/>
</dbReference>
<organism evidence="2 3">
    <name type="scientific">Corynebacterium phoceense</name>
    <dbReference type="NCBI Taxonomy" id="1686286"/>
    <lineage>
        <taxon>Bacteria</taxon>
        <taxon>Bacillati</taxon>
        <taxon>Actinomycetota</taxon>
        <taxon>Actinomycetes</taxon>
        <taxon>Mycobacteriales</taxon>
        <taxon>Corynebacteriaceae</taxon>
        <taxon>Corynebacterium</taxon>
    </lineage>
</organism>
<dbReference type="AlphaFoldDB" id="A0A540R787"/>
<dbReference type="Proteomes" id="UP000318080">
    <property type="component" value="Unassembled WGS sequence"/>
</dbReference>
<proteinExistence type="predicted"/>
<comment type="caution">
    <text evidence="2">The sequence shown here is derived from an EMBL/GenBank/DDBJ whole genome shotgun (WGS) entry which is preliminary data.</text>
</comment>
<feature type="domain" description="DUF559" evidence="1">
    <location>
        <begin position="203"/>
        <end position="290"/>
    </location>
</feature>
<evidence type="ECO:0000259" key="1">
    <source>
        <dbReference type="Pfam" id="PF04480"/>
    </source>
</evidence>
<evidence type="ECO:0000313" key="2">
    <source>
        <dbReference type="EMBL" id="TQE43467.1"/>
    </source>
</evidence>
<dbReference type="RefSeq" id="WP_141628907.1">
    <property type="nucleotide sequence ID" value="NZ_VHIR01000008.1"/>
</dbReference>